<keyword evidence="1" id="KW-0732">Signal</keyword>
<dbReference type="Pfam" id="PF18602">
    <property type="entry name" value="Rap1a"/>
    <property type="match status" value="1"/>
</dbReference>
<gene>
    <name evidence="3" type="ORF">R9Z33_07125</name>
</gene>
<dbReference type="RefSeq" id="WP_318650612.1">
    <property type="nucleotide sequence ID" value="NZ_CP137852.1"/>
</dbReference>
<dbReference type="Proteomes" id="UP001305521">
    <property type="component" value="Chromosome"/>
</dbReference>
<evidence type="ECO:0000313" key="3">
    <source>
        <dbReference type="EMBL" id="WPB86643.1"/>
    </source>
</evidence>
<evidence type="ECO:0000256" key="1">
    <source>
        <dbReference type="SAM" id="SignalP"/>
    </source>
</evidence>
<dbReference type="EMBL" id="CP137852">
    <property type="protein sequence ID" value="WPB86643.1"/>
    <property type="molecule type" value="Genomic_DNA"/>
</dbReference>
<feature type="chain" id="PRO_5046606015" evidence="1">
    <location>
        <begin position="24"/>
        <end position="137"/>
    </location>
</feature>
<reference evidence="3 4" key="1">
    <citation type="submission" date="2023-11" db="EMBL/GenBank/DDBJ databases">
        <title>Arctic aerobic anoxygenic photoheterotroph Sediminicoccus rosea KRV36 adapts its photosynthesis to long days of polar summer.</title>
        <authorList>
            <person name="Tomasch J."/>
            <person name="Kopejtka K."/>
            <person name="Bily T."/>
            <person name="Gardiner A.T."/>
            <person name="Gardian Z."/>
            <person name="Shivaramu S."/>
            <person name="Koblizek M."/>
            <person name="Engelhardt F."/>
            <person name="Kaftan D."/>
        </authorList>
    </citation>
    <scope>NUCLEOTIDE SEQUENCE [LARGE SCALE GENOMIC DNA]</scope>
    <source>
        <strain evidence="3 4">R-30</strain>
    </source>
</reference>
<protein>
    <submittedName>
        <fullName evidence="3">Rap1a/Tai family immunity protein</fullName>
    </submittedName>
</protein>
<feature type="domain" description="Rap1a immunity protein" evidence="2">
    <location>
        <begin position="35"/>
        <end position="128"/>
    </location>
</feature>
<dbReference type="InterPro" id="IPR041238">
    <property type="entry name" value="Rap1a"/>
</dbReference>
<proteinExistence type="predicted"/>
<accession>A0ABZ0PLM8</accession>
<name>A0ABZ0PLM8_9PROT</name>
<keyword evidence="4" id="KW-1185">Reference proteome</keyword>
<sequence length="137" mass="13947">MTTRWTGAALAAALSLAGAPALAQVTPDNFVGGKTSDLAALCAAGPSDPNVVSAVNFCHGFLLAVGQFHGELTQRGSRVGPFFCLPDPRPTVASITGAFVTWAGANPQYAGSSAAEGVVRFATAAYPCPRRPARRAS</sequence>
<evidence type="ECO:0000259" key="2">
    <source>
        <dbReference type="Pfam" id="PF18602"/>
    </source>
</evidence>
<organism evidence="3 4">
    <name type="scientific">Sediminicoccus rosea</name>
    <dbReference type="NCBI Taxonomy" id="1225128"/>
    <lineage>
        <taxon>Bacteria</taxon>
        <taxon>Pseudomonadati</taxon>
        <taxon>Pseudomonadota</taxon>
        <taxon>Alphaproteobacteria</taxon>
        <taxon>Acetobacterales</taxon>
        <taxon>Roseomonadaceae</taxon>
        <taxon>Sediminicoccus</taxon>
    </lineage>
</organism>
<feature type="signal peptide" evidence="1">
    <location>
        <begin position="1"/>
        <end position="23"/>
    </location>
</feature>
<evidence type="ECO:0000313" key="4">
    <source>
        <dbReference type="Proteomes" id="UP001305521"/>
    </source>
</evidence>